<protein>
    <submittedName>
        <fullName evidence="3">Hemerythrin domain-containing protein</fullName>
    </submittedName>
</protein>
<evidence type="ECO:0000313" key="3">
    <source>
        <dbReference type="EMBL" id="WCE70696.1"/>
    </source>
</evidence>
<dbReference type="RefSeq" id="WP_271688923.1">
    <property type="nucleotide sequence ID" value="NZ_CP116423.1"/>
</dbReference>
<evidence type="ECO:0000313" key="4">
    <source>
        <dbReference type="Proteomes" id="UP001210770"/>
    </source>
</evidence>
<organism evidence="3 4">
    <name type="scientific">Sulfitobacter faviae</name>
    <dbReference type="NCBI Taxonomy" id="1775881"/>
    <lineage>
        <taxon>Bacteria</taxon>
        <taxon>Pseudomonadati</taxon>
        <taxon>Pseudomonadota</taxon>
        <taxon>Alphaproteobacteria</taxon>
        <taxon>Rhodobacterales</taxon>
        <taxon>Roseobacteraceae</taxon>
        <taxon>Sulfitobacter</taxon>
    </lineage>
</organism>
<feature type="domain" description="Hemerythrin-like" evidence="2">
    <location>
        <begin position="4"/>
        <end position="120"/>
    </location>
</feature>
<dbReference type="EMBL" id="CP116423">
    <property type="protein sequence ID" value="WCE70696.1"/>
    <property type="molecule type" value="Genomic_DNA"/>
</dbReference>
<feature type="coiled-coil region" evidence="1">
    <location>
        <begin position="96"/>
        <end position="158"/>
    </location>
</feature>
<reference evidence="3" key="1">
    <citation type="submission" date="2023-01" db="EMBL/GenBank/DDBJ databases">
        <title>Comparative genomic analysis of cold water coral derived Sulfitobacter faviae: insights into their metabolism and habitat adaptation.</title>
        <authorList>
            <person name="Guo Y."/>
            <person name="Lin S."/>
            <person name="Huang Z."/>
            <person name="Tang K."/>
            <person name="Wang X."/>
        </authorList>
    </citation>
    <scope>NUCLEOTIDE SEQUENCE</scope>
    <source>
        <strain evidence="3">SCSIO W_1865</strain>
    </source>
</reference>
<evidence type="ECO:0000259" key="2">
    <source>
        <dbReference type="Pfam" id="PF01814"/>
    </source>
</evidence>
<dbReference type="PANTHER" id="PTHR35585">
    <property type="entry name" value="HHE DOMAIN PROTEIN (AFU_ORTHOLOGUE AFUA_4G00730)"/>
    <property type="match status" value="1"/>
</dbReference>
<evidence type="ECO:0000256" key="1">
    <source>
        <dbReference type="SAM" id="Coils"/>
    </source>
</evidence>
<dbReference type="AlphaFoldDB" id="A0AAX3LPQ8"/>
<gene>
    <name evidence="3" type="ORF">PL336_02320</name>
</gene>
<proteinExistence type="predicted"/>
<dbReference type="Proteomes" id="UP001210770">
    <property type="component" value="Chromosome"/>
</dbReference>
<keyword evidence="1" id="KW-0175">Coiled coil</keyword>
<dbReference type="Gene3D" id="1.20.120.520">
    <property type="entry name" value="nmb1532 protein domain like"/>
    <property type="match status" value="1"/>
</dbReference>
<sequence length="158" mass="18779">MPSIYDAIKEDHDEHRALLNTIADTAGDSAERRKAWDRFYHDVKSHAAAEEETFYSTLMSETWGQDHARHSVHEHQQLDDIMEELRETDMSSSAWLTRFKQLKHDYEHHMDEEEDELFTRAKKVIGEEQNEAFGDKFLKRKEKEAKLIEEKREDSLED</sequence>
<dbReference type="PANTHER" id="PTHR35585:SF1">
    <property type="entry name" value="HHE DOMAIN PROTEIN (AFU_ORTHOLOGUE AFUA_4G00730)"/>
    <property type="match status" value="1"/>
</dbReference>
<dbReference type="Pfam" id="PF01814">
    <property type="entry name" value="Hemerythrin"/>
    <property type="match status" value="1"/>
</dbReference>
<name>A0AAX3LPQ8_9RHOB</name>
<dbReference type="InterPro" id="IPR012312">
    <property type="entry name" value="Hemerythrin-like"/>
</dbReference>
<accession>A0AAX3LPQ8</accession>